<evidence type="ECO:0000313" key="8">
    <source>
        <dbReference type="EMBL" id="MDT0675428.1"/>
    </source>
</evidence>
<dbReference type="PANTHER" id="PTHR10977:SF3">
    <property type="entry name" value="DIPHOSPHOMEVALONATE DECARBOXYLASE"/>
    <property type="match status" value="1"/>
</dbReference>
<dbReference type="SUPFAM" id="SSF55060">
    <property type="entry name" value="GHMP Kinase, C-terminal domain"/>
    <property type="match status" value="1"/>
</dbReference>
<comment type="caution">
    <text evidence="8">The sequence shown here is derived from an EMBL/GenBank/DDBJ whole genome shotgun (WGS) entry which is preliminary data.</text>
</comment>
<evidence type="ECO:0000259" key="6">
    <source>
        <dbReference type="Pfam" id="PF18376"/>
    </source>
</evidence>
<dbReference type="PANTHER" id="PTHR10977">
    <property type="entry name" value="DIPHOSPHOMEVALONATE DECARBOXYLASE"/>
    <property type="match status" value="1"/>
</dbReference>
<dbReference type="Gene3D" id="3.30.70.890">
    <property type="entry name" value="GHMP kinase, C-terminal domain"/>
    <property type="match status" value="1"/>
</dbReference>
<dbReference type="InterPro" id="IPR036554">
    <property type="entry name" value="GHMP_kinase_C_sf"/>
</dbReference>
<dbReference type="Pfam" id="PF22700">
    <property type="entry name" value="MVD-like_N"/>
    <property type="match status" value="1"/>
</dbReference>
<sequence length="363" mass="41228">MIVEEFVPKKYLQPVESGSFKWQSPSNIALVKYWGKKKHQIPANPSVSFTLDHCKTLTQLDFQKKKPGSDFDFDIFFEGSKKEDFKPKINTFFKRIERYCPFLKEYSLQIHSENTFPHSSGIASSASGMSALALCLMSIEKKLNPNISAEFFIKKASFLSRLGSGSACRSIEGELVVWGKHQEIKGSSDFFGIPYPNHVHTNFKNYQDTILLVDKGRKEVSSSVGHNLMHGHPFAEARFKQAGRNLADLNSVLAEGNLEEFIKIVENEALSLHSMMMSSMPYFILMKPDTLEIINKIWDFRRQSSLPVCFTLDAGANVHVLYPEKDKYEIFEFIKNELVAYCENGQYICDQVGSGAIQLPMDN</sequence>
<dbReference type="InterPro" id="IPR053859">
    <property type="entry name" value="MVD-like_N"/>
</dbReference>
<proteinExistence type="predicted"/>
<dbReference type="SUPFAM" id="SSF54211">
    <property type="entry name" value="Ribosomal protein S5 domain 2-like"/>
    <property type="match status" value="1"/>
</dbReference>
<evidence type="ECO:0000313" key="9">
    <source>
        <dbReference type="Proteomes" id="UP001262582"/>
    </source>
</evidence>
<evidence type="ECO:0000256" key="5">
    <source>
        <dbReference type="ARBA" id="ARBA00023239"/>
    </source>
</evidence>
<dbReference type="PIRSF" id="PIRSF015950">
    <property type="entry name" value="Mev_P_decrbx"/>
    <property type="match status" value="1"/>
</dbReference>
<keyword evidence="9" id="KW-1185">Reference proteome</keyword>
<evidence type="ECO:0000256" key="3">
    <source>
        <dbReference type="ARBA" id="ARBA00022840"/>
    </source>
</evidence>
<dbReference type="InterPro" id="IPR020568">
    <property type="entry name" value="Ribosomal_Su5_D2-typ_SF"/>
</dbReference>
<organism evidence="8 9">
    <name type="scientific">Autumnicola musiva</name>
    <dbReference type="NCBI Taxonomy" id="3075589"/>
    <lineage>
        <taxon>Bacteria</taxon>
        <taxon>Pseudomonadati</taxon>
        <taxon>Bacteroidota</taxon>
        <taxon>Flavobacteriia</taxon>
        <taxon>Flavobacteriales</taxon>
        <taxon>Flavobacteriaceae</taxon>
        <taxon>Autumnicola</taxon>
    </lineage>
</organism>
<dbReference type="InterPro" id="IPR005935">
    <property type="entry name" value="Mev_decarb"/>
</dbReference>
<evidence type="ECO:0000256" key="1">
    <source>
        <dbReference type="ARBA" id="ARBA00022516"/>
    </source>
</evidence>
<gene>
    <name evidence="8" type="ORF">RM539_02375</name>
</gene>
<feature type="domain" description="Diphosphomevalonate decarboxylase-like N-terminal" evidence="7">
    <location>
        <begin position="25"/>
        <end position="183"/>
    </location>
</feature>
<evidence type="ECO:0000256" key="4">
    <source>
        <dbReference type="ARBA" id="ARBA00023098"/>
    </source>
</evidence>
<protein>
    <submittedName>
        <fullName evidence="8">Diphosphomevalonate decarboxylase</fullName>
    </submittedName>
</protein>
<evidence type="ECO:0000256" key="2">
    <source>
        <dbReference type="ARBA" id="ARBA00022741"/>
    </source>
</evidence>
<keyword evidence="5" id="KW-0456">Lyase</keyword>
<evidence type="ECO:0000259" key="7">
    <source>
        <dbReference type="Pfam" id="PF22700"/>
    </source>
</evidence>
<dbReference type="Proteomes" id="UP001262582">
    <property type="component" value="Unassembled WGS sequence"/>
</dbReference>
<dbReference type="EMBL" id="JAVRHK010000002">
    <property type="protein sequence ID" value="MDT0675428.1"/>
    <property type="molecule type" value="Genomic_DNA"/>
</dbReference>
<reference evidence="8 9" key="1">
    <citation type="submission" date="2023-09" db="EMBL/GenBank/DDBJ databases">
        <authorList>
            <person name="Rey-Velasco X."/>
        </authorList>
    </citation>
    <scope>NUCLEOTIDE SEQUENCE [LARGE SCALE GENOMIC DNA]</scope>
    <source>
        <strain evidence="8 9">F117</strain>
    </source>
</reference>
<name>A0ABU3D1L8_9FLAO</name>
<accession>A0ABU3D1L8</accession>
<keyword evidence="1" id="KW-0444">Lipid biosynthesis</keyword>
<keyword evidence="4" id="KW-0443">Lipid metabolism</keyword>
<feature type="domain" description="Mvd1 C-terminal" evidence="6">
    <location>
        <begin position="210"/>
        <end position="339"/>
    </location>
</feature>
<keyword evidence="2" id="KW-0547">Nucleotide-binding</keyword>
<dbReference type="InterPro" id="IPR041431">
    <property type="entry name" value="Mvd1_C"/>
</dbReference>
<dbReference type="Pfam" id="PF18376">
    <property type="entry name" value="MDD_C"/>
    <property type="match status" value="1"/>
</dbReference>
<dbReference type="InterPro" id="IPR014721">
    <property type="entry name" value="Ribsml_uS5_D2-typ_fold_subgr"/>
</dbReference>
<dbReference type="RefSeq" id="WP_311501902.1">
    <property type="nucleotide sequence ID" value="NZ_JAVRHK010000002.1"/>
</dbReference>
<keyword evidence="3" id="KW-0067">ATP-binding</keyword>
<dbReference type="Gene3D" id="3.30.230.10">
    <property type="match status" value="1"/>
</dbReference>